<evidence type="ECO:0000313" key="1">
    <source>
        <dbReference type="EMBL" id="QNO13203.1"/>
    </source>
</evidence>
<protein>
    <submittedName>
        <fullName evidence="1">Putative carbohydrate esterase 4</fullName>
    </submittedName>
</protein>
<dbReference type="EMBL" id="MT806186">
    <property type="protein sequence ID" value="QNO13203.1"/>
    <property type="molecule type" value="Genomic_DNA"/>
</dbReference>
<reference evidence="1" key="1">
    <citation type="submission" date="2020-07" db="EMBL/GenBank/DDBJ databases">
        <title>Isolation of gut associated lytic bacteriophages infecting Bacteroides uniformis.</title>
        <authorList>
            <person name="Hedzet S."/>
            <person name="Accetto T."/>
            <person name="Rupnik M."/>
        </authorList>
    </citation>
    <scope>NUCLEOTIDE SEQUENCE</scope>
</reference>
<sequence length="68" mass="7875">MKDGAFNNSVQAEIEAAKLRELYDRLDDEVTPYEMEVKRVAKCIRLVTISCDESNKDYFSTLLYGYKS</sequence>
<accession>A0A7G9W3J0</accession>
<proteinExistence type="predicted"/>
<gene>
    <name evidence="1" type="ORF">BacuniF2_00032</name>
</gene>
<name>A0A7G9W3J0_9CAUD</name>
<organism evidence="1">
    <name type="scientific">Bacteroides phage F2</name>
    <dbReference type="NCBI Taxonomy" id="2762303"/>
    <lineage>
        <taxon>Viruses</taxon>
        <taxon>Duplodnaviria</taxon>
        <taxon>Heunggongvirae</taxon>
        <taxon>Uroviricota</taxon>
        <taxon>Caudoviricetes</taxon>
    </lineage>
</organism>